<dbReference type="RefSeq" id="XP_009171591.1">
    <property type="nucleotide sequence ID" value="XM_009173327.1"/>
</dbReference>
<keyword evidence="7 15" id="KW-0406">Ion transport</keyword>
<feature type="transmembrane region" description="Helical" evidence="15">
    <location>
        <begin position="512"/>
        <end position="530"/>
    </location>
</feature>
<evidence type="ECO:0000259" key="18">
    <source>
        <dbReference type="Pfam" id="PF02932"/>
    </source>
</evidence>
<evidence type="ECO:0000256" key="1">
    <source>
        <dbReference type="ARBA" id="ARBA00009237"/>
    </source>
</evidence>
<keyword evidence="11" id="KW-0325">Glycoprotein</keyword>
<evidence type="ECO:0000256" key="5">
    <source>
        <dbReference type="ARBA" id="ARBA00022989"/>
    </source>
</evidence>
<evidence type="ECO:0000256" key="6">
    <source>
        <dbReference type="ARBA" id="ARBA00023018"/>
    </source>
</evidence>
<evidence type="ECO:0000256" key="9">
    <source>
        <dbReference type="ARBA" id="ARBA00023157"/>
    </source>
</evidence>
<dbReference type="GO" id="GO:0004888">
    <property type="term" value="F:transmembrane signaling receptor activity"/>
    <property type="evidence" value="ECO:0007669"/>
    <property type="project" value="InterPro"/>
</dbReference>
<feature type="domain" description="Neurotransmitter-gated ion-channel ligand-binding" evidence="17">
    <location>
        <begin position="270"/>
        <end position="480"/>
    </location>
</feature>
<dbReference type="GeneID" id="20328530"/>
<evidence type="ECO:0008006" key="21">
    <source>
        <dbReference type="Google" id="ProtNLM"/>
    </source>
</evidence>
<keyword evidence="6" id="KW-0770">Synapse</keyword>
<comment type="similarity">
    <text evidence="1">Belongs to the ligand-gated ion channel (TC 1.A.9) family. Acetylcholine receptor (TC 1.A.9.1) subfamily.</text>
</comment>
<accession>A0A074ZMX7</accession>
<evidence type="ECO:0000256" key="13">
    <source>
        <dbReference type="ARBA" id="ARBA00023303"/>
    </source>
</evidence>
<dbReference type="InterPro" id="IPR006202">
    <property type="entry name" value="Neur_chan_lig-bd"/>
</dbReference>
<dbReference type="Pfam" id="PF02931">
    <property type="entry name" value="Neur_chan_LBD"/>
    <property type="match status" value="1"/>
</dbReference>
<keyword evidence="3" id="KW-1003">Cell membrane</keyword>
<evidence type="ECO:0000256" key="3">
    <source>
        <dbReference type="ARBA" id="ARBA00022475"/>
    </source>
</evidence>
<feature type="transmembrane region" description="Helical" evidence="15">
    <location>
        <begin position="482"/>
        <end position="505"/>
    </location>
</feature>
<feature type="compositionally biased region" description="Polar residues" evidence="16">
    <location>
        <begin position="709"/>
        <end position="721"/>
    </location>
</feature>
<evidence type="ECO:0000256" key="8">
    <source>
        <dbReference type="ARBA" id="ARBA00023136"/>
    </source>
</evidence>
<evidence type="ECO:0000256" key="14">
    <source>
        <dbReference type="ARBA" id="ARBA00034099"/>
    </source>
</evidence>
<dbReference type="InterPro" id="IPR006201">
    <property type="entry name" value="Neur_channel"/>
</dbReference>
<dbReference type="InterPro" id="IPR036719">
    <property type="entry name" value="Neuro-gated_channel_TM_sf"/>
</dbReference>
<keyword evidence="10" id="KW-0675">Receptor</keyword>
<feature type="domain" description="Neurotransmitter-gated ion-channel transmembrane" evidence="18">
    <location>
        <begin position="487"/>
        <end position="795"/>
    </location>
</feature>
<sequence>MSPGLMMKRLQSNCQARRTDQQAKSAGDRKPLYIEYADGIALLGSDSVVMQTILNNLNNSPSRFGMRFTPAKCKVLLQDWEGSNPSLMLADEPIEVVDKIVSRGSCISPGGLTKDDISIRIGKARAAFANLRHLWRRRDISFSVKGRVYNAACLTIDVFGALPESGGNTGSAILKFPTTDASEASLELNGTDGMIRKRLRWLGHVLYMPKHHLSRRVLFPVPPSGRRNSRGGQRMTWRKGAEEITKILGVVVVVVRLRGWGPHTVTPSSEKRLIKQLINNYEKAGKIGRPVKNNKETVVVGLGLSLFQLLHLNEKNQILTINVWTKYTWIDQLLRWDPANYSNIREVRIPPKLIWTPDIVLYNYVDERMKEQRDVMLNVDYLGRVFWSPPAIFKSRCPIDIRNFPFDYQFCFLRFGSATQHSDQMDLQFLDNRTEVDTGEYTESNEWTIIAKPARRYLMPSKCGKTIPVLTFFLFLKRNPAYYTYILVFPCILLSLITTVIFWLPPHIPAKMLLSMNIFVSFFLLLKILAMSTPSASTIVPFLGYFYCLNMLLLSISTFLSTIIINLHTYSHKRGPVPPWMVKVVRLFSTPLSISRPEENDEPSEKLSSLQAKLKKARQFGGIASPLGGPYGGYPMYPMNAMQAAEQQGSYPRFKQLVYNQGLPQDYWNKETMYQVDTYLREQAQGAQGMKWSQQSTPEMFLDQMQGRTPNKMQEQQSNDSDASDRKRQLWQQADKSRRATLQIHTSLSHLRDALKNLMEKISKKDALAKRARDWRLVVMTIDRLFFWFYLMVVIGAGCYLLIPRGQSHTVEEIIASHAELNREKNLQRASECILEQNEHYLV</sequence>
<dbReference type="Gene3D" id="2.70.170.10">
    <property type="entry name" value="Neurotransmitter-gated ion-channel ligand-binding domain"/>
    <property type="match status" value="1"/>
</dbReference>
<dbReference type="CTD" id="20328530"/>
<dbReference type="SUPFAM" id="SSF90112">
    <property type="entry name" value="Neurotransmitter-gated ion-channel transmembrane pore"/>
    <property type="match status" value="1"/>
</dbReference>
<dbReference type="FunFam" id="2.70.170.10:FF:000016">
    <property type="entry name" value="Nicotinic acetylcholine receptor subunit"/>
    <property type="match status" value="1"/>
</dbReference>
<dbReference type="GO" id="GO:0022848">
    <property type="term" value="F:acetylcholine-gated monoatomic cation-selective channel activity"/>
    <property type="evidence" value="ECO:0007669"/>
    <property type="project" value="InterPro"/>
</dbReference>
<keyword evidence="5 15" id="KW-1133">Transmembrane helix</keyword>
<keyword evidence="12" id="KW-1071">Ligand-gated ion channel</keyword>
<dbReference type="KEGG" id="ovi:T265_14364"/>
<dbReference type="InterPro" id="IPR036734">
    <property type="entry name" value="Neur_chan_lig-bd_sf"/>
</dbReference>
<keyword evidence="20" id="KW-1185">Reference proteome</keyword>
<evidence type="ECO:0000256" key="7">
    <source>
        <dbReference type="ARBA" id="ARBA00023065"/>
    </source>
</evidence>
<evidence type="ECO:0000256" key="12">
    <source>
        <dbReference type="ARBA" id="ARBA00023286"/>
    </source>
</evidence>
<dbReference type="PANTHER" id="PTHR18945">
    <property type="entry name" value="NEUROTRANSMITTER GATED ION CHANNEL"/>
    <property type="match status" value="1"/>
</dbReference>
<evidence type="ECO:0000256" key="4">
    <source>
        <dbReference type="ARBA" id="ARBA00022692"/>
    </source>
</evidence>
<evidence type="ECO:0000256" key="15">
    <source>
        <dbReference type="RuleBase" id="RU000687"/>
    </source>
</evidence>
<dbReference type="STRING" id="6198.A0A074ZMX7"/>
<organism evidence="19 20">
    <name type="scientific">Opisthorchis viverrini</name>
    <name type="common">Southeast Asian liver fluke</name>
    <dbReference type="NCBI Taxonomy" id="6198"/>
    <lineage>
        <taxon>Eukaryota</taxon>
        <taxon>Metazoa</taxon>
        <taxon>Spiralia</taxon>
        <taxon>Lophotrochozoa</taxon>
        <taxon>Platyhelminthes</taxon>
        <taxon>Trematoda</taxon>
        <taxon>Digenea</taxon>
        <taxon>Opisthorchiida</taxon>
        <taxon>Opisthorchiata</taxon>
        <taxon>Opisthorchiidae</taxon>
        <taxon>Opisthorchis</taxon>
    </lineage>
</organism>
<keyword evidence="13 15" id="KW-0407">Ion channel</keyword>
<dbReference type="AlphaFoldDB" id="A0A074ZMX7"/>
<dbReference type="EMBL" id="KL596801">
    <property type="protein sequence ID" value="KER24670.1"/>
    <property type="molecule type" value="Genomic_DNA"/>
</dbReference>
<dbReference type="SUPFAM" id="SSF63712">
    <property type="entry name" value="Nicotinic receptor ligand binding domain-like"/>
    <property type="match status" value="1"/>
</dbReference>
<dbReference type="GO" id="GO:0045211">
    <property type="term" value="C:postsynaptic membrane"/>
    <property type="evidence" value="ECO:0007669"/>
    <property type="project" value="InterPro"/>
</dbReference>
<dbReference type="Pfam" id="PF02932">
    <property type="entry name" value="Neur_chan_memb"/>
    <property type="match status" value="1"/>
</dbReference>
<keyword evidence="9" id="KW-1015">Disulfide bond</keyword>
<evidence type="ECO:0000256" key="11">
    <source>
        <dbReference type="ARBA" id="ARBA00023180"/>
    </source>
</evidence>
<name>A0A074ZMX7_OPIVI</name>
<evidence type="ECO:0000259" key="17">
    <source>
        <dbReference type="Pfam" id="PF02931"/>
    </source>
</evidence>
<evidence type="ECO:0000256" key="2">
    <source>
        <dbReference type="ARBA" id="ARBA00022448"/>
    </source>
</evidence>
<feature type="region of interest" description="Disordered" evidence="16">
    <location>
        <begin position="709"/>
        <end position="738"/>
    </location>
</feature>
<dbReference type="Gene3D" id="1.20.58.390">
    <property type="entry name" value="Neurotransmitter-gated ion-channel transmembrane domain"/>
    <property type="match status" value="2"/>
</dbReference>
<dbReference type="InterPro" id="IPR006029">
    <property type="entry name" value="Neurotrans-gated_channel_TM"/>
</dbReference>
<dbReference type="CDD" id="cd19051">
    <property type="entry name" value="LGIC_TM_cation"/>
    <property type="match status" value="1"/>
</dbReference>
<dbReference type="Proteomes" id="UP000054324">
    <property type="component" value="Unassembled WGS sequence"/>
</dbReference>
<evidence type="ECO:0000313" key="20">
    <source>
        <dbReference type="Proteomes" id="UP000054324"/>
    </source>
</evidence>
<evidence type="ECO:0000256" key="16">
    <source>
        <dbReference type="SAM" id="MobiDB-lite"/>
    </source>
</evidence>
<dbReference type="PROSITE" id="PS00236">
    <property type="entry name" value="NEUROTR_ION_CHANNEL"/>
    <property type="match status" value="1"/>
</dbReference>
<gene>
    <name evidence="19" type="ORF">T265_14364</name>
</gene>
<evidence type="ECO:0000313" key="19">
    <source>
        <dbReference type="EMBL" id="KER24670.1"/>
    </source>
</evidence>
<protein>
    <recommendedName>
        <fullName evidence="21">Neurotransmitter-gated ion-channel ligand binding domain protein</fullName>
    </recommendedName>
</protein>
<evidence type="ECO:0000256" key="10">
    <source>
        <dbReference type="ARBA" id="ARBA00023170"/>
    </source>
</evidence>
<comment type="subcellular location">
    <subcellularLocation>
        <location evidence="14">Synaptic cell membrane</location>
        <topology evidence="14">Multi-pass membrane protein</topology>
    </subcellularLocation>
</comment>
<reference evidence="19 20" key="1">
    <citation type="submission" date="2013-11" db="EMBL/GenBank/DDBJ databases">
        <title>Opisthorchis viverrini - life in the bile duct.</title>
        <authorList>
            <person name="Young N.D."/>
            <person name="Nagarajan N."/>
            <person name="Lin S.J."/>
            <person name="Korhonen P.K."/>
            <person name="Jex A.R."/>
            <person name="Hall R.S."/>
            <person name="Safavi-Hemami H."/>
            <person name="Kaewkong W."/>
            <person name="Bertrand D."/>
            <person name="Gao S."/>
            <person name="Seet Q."/>
            <person name="Wongkham S."/>
            <person name="Teh B.T."/>
            <person name="Wongkham C."/>
            <person name="Intapan P.M."/>
            <person name="Maleewong W."/>
            <person name="Yang X."/>
            <person name="Hu M."/>
            <person name="Wang Z."/>
            <person name="Hofmann A."/>
            <person name="Sternberg P.W."/>
            <person name="Tan P."/>
            <person name="Wang J."/>
            <person name="Gasser R.B."/>
        </authorList>
    </citation>
    <scope>NUCLEOTIDE SEQUENCE [LARGE SCALE GENOMIC DNA]</scope>
</reference>
<dbReference type="OrthoDB" id="5975154at2759"/>
<keyword evidence="8 15" id="KW-0472">Membrane</keyword>
<keyword evidence="4 15" id="KW-0812">Transmembrane</keyword>
<feature type="transmembrane region" description="Helical" evidence="15">
    <location>
        <begin position="785"/>
        <end position="803"/>
    </location>
</feature>
<keyword evidence="2 15" id="KW-0813">Transport</keyword>
<dbReference type="InterPro" id="IPR038050">
    <property type="entry name" value="Neuro_actylchol_rec"/>
</dbReference>
<dbReference type="InterPro" id="IPR018000">
    <property type="entry name" value="Neurotransmitter_ion_chnl_CS"/>
</dbReference>
<feature type="transmembrane region" description="Helical" evidence="15">
    <location>
        <begin position="542"/>
        <end position="565"/>
    </location>
</feature>
<dbReference type="PRINTS" id="PR00254">
    <property type="entry name" value="NICOTINICR"/>
</dbReference>
<dbReference type="InterPro" id="IPR002394">
    <property type="entry name" value="Nicotinic_acetylcholine_rcpt"/>
</dbReference>
<dbReference type="PRINTS" id="PR00252">
    <property type="entry name" value="NRIONCHANNEL"/>
</dbReference>
<proteinExistence type="inferred from homology"/>